<reference evidence="2 4" key="2">
    <citation type="journal article" date="2014" name="PLoS Genet.">
        <title>Phylogenetically driven sequencing of extremely halophilic archaea reveals strategies for static and dynamic osmo-response.</title>
        <authorList>
            <person name="Becker E.A."/>
            <person name="Seitzer P.M."/>
            <person name="Tritt A."/>
            <person name="Larsen D."/>
            <person name="Krusor M."/>
            <person name="Yao A.I."/>
            <person name="Wu D."/>
            <person name="Madern D."/>
            <person name="Eisen J.A."/>
            <person name="Darling A.E."/>
            <person name="Facciotti M.T."/>
        </authorList>
    </citation>
    <scope>NUCLEOTIDE SEQUENCE [LARGE SCALE GENOMIC DNA]</scope>
    <source>
        <strain evidence="2">B3</strain>
        <strain evidence="4">DSM 18796 / CECT 7217 / JCM 14584 / KCTC 4019 / B3</strain>
    </source>
</reference>
<dbReference type="KEGG" id="hje:HacjB3_19033"/>
<sequence>MTERSLSPDSSEAEALINALEEPAKARILSVLIAEAGHNPNPSKICKRADIDLEAFYDHIDELCATGLVYFNYTVGNGPSYEINRQTLATSVESLPTLEEECTG</sequence>
<dbReference type="OrthoDB" id="319083at2157"/>
<dbReference type="EMBL" id="CP002064">
    <property type="protein sequence ID" value="ADJ17144.1"/>
    <property type="molecule type" value="Genomic_DNA"/>
</dbReference>
<reference evidence="1 3" key="1">
    <citation type="journal article" date="2010" name="J. Bacteriol.">
        <title>Complete genome sequence of Halalkalicoccus jeotgali B3(T), an extremely halophilic archaeon.</title>
        <authorList>
            <person name="Roh S.W."/>
            <person name="Nam Y.D."/>
            <person name="Nam S.H."/>
            <person name="Choi S.H."/>
            <person name="Park H.S."/>
            <person name="Bae J.W."/>
        </authorList>
    </citation>
    <scope>NUCLEOTIDE SEQUENCE [LARGE SCALE GENOMIC DNA]</scope>
    <source>
        <strain evidence="1">B3</strain>
        <strain evidence="3">DSM 18796 / CECT 7217 / JCM 14584 / KCTC 4019 / B3</strain>
        <plasmid evidence="3">2</plasmid>
    </source>
</reference>
<protein>
    <submittedName>
        <fullName evidence="1">Uncharacterized protein</fullName>
    </submittedName>
</protein>
<dbReference type="Proteomes" id="UP000000390">
    <property type="component" value="Plasmid 2"/>
</dbReference>
<dbReference type="AlphaFoldDB" id="D8JCN7"/>
<name>D8JCN7_HALJB</name>
<dbReference type="HOGENOM" id="CLU_2243746_0_0_2"/>
<dbReference type="GeneID" id="9421591"/>
<dbReference type="InterPro" id="IPR036388">
    <property type="entry name" value="WH-like_DNA-bd_sf"/>
</dbReference>
<keyword evidence="4" id="KW-1185">Reference proteome</keyword>
<proteinExistence type="predicted"/>
<dbReference type="RefSeq" id="WP_008413640.1">
    <property type="nucleotide sequence ID" value="NC_014299.1"/>
</dbReference>
<keyword evidence="1" id="KW-0614">Plasmid</keyword>
<dbReference type="PATRIC" id="fig|795797.18.peg.3680"/>
<evidence type="ECO:0000313" key="4">
    <source>
        <dbReference type="Proteomes" id="UP000011645"/>
    </source>
</evidence>
<dbReference type="InterPro" id="IPR036390">
    <property type="entry name" value="WH_DNA-bd_sf"/>
</dbReference>
<organism evidence="1 3">
    <name type="scientific">Halalkalicoccus jeotgali (strain DSM 18796 / CECT 7217 / JCM 14584 / KCTC 4019 / B3)</name>
    <dbReference type="NCBI Taxonomy" id="795797"/>
    <lineage>
        <taxon>Archaea</taxon>
        <taxon>Methanobacteriati</taxon>
        <taxon>Methanobacteriota</taxon>
        <taxon>Stenosarchaea group</taxon>
        <taxon>Halobacteria</taxon>
        <taxon>Halobacteriales</taxon>
        <taxon>Halococcaceae</taxon>
        <taxon>Halalkalicoccus</taxon>
    </lineage>
</organism>
<dbReference type="SUPFAM" id="SSF46785">
    <property type="entry name" value="Winged helix' DNA-binding domain"/>
    <property type="match status" value="1"/>
</dbReference>
<dbReference type="Proteomes" id="UP000011645">
    <property type="component" value="Unassembled WGS sequence"/>
</dbReference>
<accession>D8JCN7</accession>
<geneLocation type="plasmid" evidence="1 3">
    <name>2</name>
</geneLocation>
<dbReference type="Gene3D" id="1.10.10.10">
    <property type="entry name" value="Winged helix-like DNA-binding domain superfamily/Winged helix DNA-binding domain"/>
    <property type="match status" value="1"/>
</dbReference>
<evidence type="ECO:0000313" key="3">
    <source>
        <dbReference type="Proteomes" id="UP000000390"/>
    </source>
</evidence>
<evidence type="ECO:0000313" key="1">
    <source>
        <dbReference type="EMBL" id="ADJ17144.1"/>
    </source>
</evidence>
<evidence type="ECO:0000313" key="2">
    <source>
        <dbReference type="EMBL" id="ELY41701.1"/>
    </source>
</evidence>
<gene>
    <name evidence="1" type="ordered locus">HacjB3_19033</name>
    <name evidence="2" type="ORF">C497_00390</name>
</gene>
<dbReference type="EMBL" id="AOHV01000002">
    <property type="protein sequence ID" value="ELY41701.1"/>
    <property type="molecule type" value="Genomic_DNA"/>
</dbReference>
<dbReference type="eggNOG" id="arCOG01685">
    <property type="taxonomic scope" value="Archaea"/>
</dbReference>